<feature type="transmembrane region" description="Helical" evidence="2">
    <location>
        <begin position="75"/>
        <end position="100"/>
    </location>
</feature>
<keyword evidence="2" id="KW-1133">Transmembrane helix</keyword>
<accession>A0A9N8DSE3</accession>
<organism evidence="3 4">
    <name type="scientific">Seminavis robusta</name>
    <dbReference type="NCBI Taxonomy" id="568900"/>
    <lineage>
        <taxon>Eukaryota</taxon>
        <taxon>Sar</taxon>
        <taxon>Stramenopiles</taxon>
        <taxon>Ochrophyta</taxon>
        <taxon>Bacillariophyta</taxon>
        <taxon>Bacillariophyceae</taxon>
        <taxon>Bacillariophycidae</taxon>
        <taxon>Naviculales</taxon>
        <taxon>Naviculaceae</taxon>
        <taxon>Seminavis</taxon>
    </lineage>
</organism>
<comment type="caution">
    <text evidence="3">The sequence shown here is derived from an EMBL/GenBank/DDBJ whole genome shotgun (WGS) entry which is preliminary data.</text>
</comment>
<dbReference type="Proteomes" id="UP001153069">
    <property type="component" value="Unassembled WGS sequence"/>
</dbReference>
<sequence length="508" mass="56372">MVFGRRSPSDEARNRHAQRKDPKGTIAGKQDPVSSQPMIVQPPPPPKEPPNNNSKARPTTITKPPQRPSWSLKSLFLGSPFGIFLTASVCLNLPPIIVGFTDIAGLVDFCLASIWLVVNSVFCLVHIVAAVYVSRSVLLWSSTTQQHHSKQQQSNNKRRMLSKVHRVFCHDPTVTFYIWFVAFYAVFCVIPIVVTVQPNAKDFVDNFDYHNYYDGDDDAANNNNDDNSNDYCGPFSHEKVFLAMAFCLTWIVLGTAALLLGVCVAYEEDTYAVNTGGGVDDEETGQYRPPAGSYGIFSDAPEDPPPRSNQTDAPGTSFFQGVLNNVLPKKSPPRSASPPGDTYEQRQHQEQRQQHQQQEQQRRDPKHPFHFRTSHSVHDPFQQSLQHQQQIALNRSSSESAIQVAHAAAQAAVQAAHAAEAAAKASHAAVSSRQLPIEPEQQQPKPQAARGKENSNRNRNNNKLDQNTNNQLKGANAMLPKEKEANNNTMNYSREEVVTALYSLMPGL</sequence>
<feature type="transmembrane region" description="Helical" evidence="2">
    <location>
        <begin position="240"/>
        <end position="266"/>
    </location>
</feature>
<feature type="transmembrane region" description="Helical" evidence="2">
    <location>
        <begin position="176"/>
        <end position="196"/>
    </location>
</feature>
<feature type="compositionally biased region" description="Polar residues" evidence="1">
    <location>
        <begin position="54"/>
        <end position="67"/>
    </location>
</feature>
<proteinExistence type="predicted"/>
<dbReference type="AlphaFoldDB" id="A0A9N8DSE3"/>
<gene>
    <name evidence="3" type="ORF">SEMRO_322_G117000.1</name>
</gene>
<evidence type="ECO:0000313" key="3">
    <source>
        <dbReference type="EMBL" id="CAB9507832.1"/>
    </source>
</evidence>
<feature type="compositionally biased region" description="Polar residues" evidence="1">
    <location>
        <begin position="308"/>
        <end position="323"/>
    </location>
</feature>
<feature type="compositionally biased region" description="Basic and acidic residues" evidence="1">
    <location>
        <begin position="7"/>
        <end position="23"/>
    </location>
</feature>
<protein>
    <submittedName>
        <fullName evidence="3">Uncharacterized protein</fullName>
    </submittedName>
</protein>
<keyword evidence="2" id="KW-0472">Membrane</keyword>
<dbReference type="EMBL" id="CAICTM010000321">
    <property type="protein sequence ID" value="CAB9507832.1"/>
    <property type="molecule type" value="Genomic_DNA"/>
</dbReference>
<feature type="compositionally biased region" description="Low complexity" evidence="1">
    <location>
        <begin position="424"/>
        <end position="447"/>
    </location>
</feature>
<feature type="transmembrane region" description="Helical" evidence="2">
    <location>
        <begin position="112"/>
        <end position="133"/>
    </location>
</feature>
<reference evidence="3" key="1">
    <citation type="submission" date="2020-06" db="EMBL/GenBank/DDBJ databases">
        <authorList>
            <consortium name="Plant Systems Biology data submission"/>
        </authorList>
    </citation>
    <scope>NUCLEOTIDE SEQUENCE</scope>
    <source>
        <strain evidence="3">D6</strain>
    </source>
</reference>
<feature type="region of interest" description="Disordered" evidence="1">
    <location>
        <begin position="424"/>
        <end position="471"/>
    </location>
</feature>
<feature type="region of interest" description="Disordered" evidence="1">
    <location>
        <begin position="276"/>
        <end position="374"/>
    </location>
</feature>
<keyword evidence="2" id="KW-0812">Transmembrane</keyword>
<keyword evidence="4" id="KW-1185">Reference proteome</keyword>
<feature type="compositionally biased region" description="Low complexity" evidence="1">
    <location>
        <begin position="457"/>
        <end position="471"/>
    </location>
</feature>
<feature type="region of interest" description="Disordered" evidence="1">
    <location>
        <begin position="1"/>
        <end position="67"/>
    </location>
</feature>
<evidence type="ECO:0000256" key="2">
    <source>
        <dbReference type="SAM" id="Phobius"/>
    </source>
</evidence>
<evidence type="ECO:0000313" key="4">
    <source>
        <dbReference type="Proteomes" id="UP001153069"/>
    </source>
</evidence>
<feature type="compositionally biased region" description="Basic and acidic residues" evidence="1">
    <location>
        <begin position="343"/>
        <end position="353"/>
    </location>
</feature>
<feature type="compositionally biased region" description="Pro residues" evidence="1">
    <location>
        <begin position="40"/>
        <end position="49"/>
    </location>
</feature>
<name>A0A9N8DSE3_9STRA</name>
<evidence type="ECO:0000256" key="1">
    <source>
        <dbReference type="SAM" id="MobiDB-lite"/>
    </source>
</evidence>